<dbReference type="EMBL" id="JBBYHR010000001">
    <property type="protein sequence ID" value="MEL1243089.1"/>
    <property type="molecule type" value="Genomic_DNA"/>
</dbReference>
<sequence length="154" mass="17409">MEITHLATSKNKEVVIELVEEADYGSLTEAEYHFDWLSEKGSDVYKLKFPDNDEILGLMSLKVYAAEKRIEIVLLASSVKNTGKGKEYEGIAGNLIAFACREANKLFDIDACVSLHPKTEIRRHYIKQYGFENAGIQIFLDGVALFNLLTKFKI</sequence>
<dbReference type="Proteomes" id="UP001464555">
    <property type="component" value="Unassembled WGS sequence"/>
</dbReference>
<accession>A0ABU9HSM6</accession>
<keyword evidence="2" id="KW-1185">Reference proteome</keyword>
<evidence type="ECO:0000313" key="2">
    <source>
        <dbReference type="Proteomes" id="UP001464555"/>
    </source>
</evidence>
<dbReference type="RefSeq" id="WP_341695407.1">
    <property type="nucleotide sequence ID" value="NZ_JBBYHR010000001.1"/>
</dbReference>
<protein>
    <submittedName>
        <fullName evidence="1">N-acetyltransferase</fullName>
    </submittedName>
</protein>
<name>A0ABU9HSM6_9FLAO</name>
<proteinExistence type="predicted"/>
<gene>
    <name evidence="1" type="ORF">AAEO56_02350</name>
</gene>
<evidence type="ECO:0000313" key="1">
    <source>
        <dbReference type="EMBL" id="MEL1243089.1"/>
    </source>
</evidence>
<comment type="caution">
    <text evidence="1">The sequence shown here is derived from an EMBL/GenBank/DDBJ whole genome shotgun (WGS) entry which is preliminary data.</text>
</comment>
<reference evidence="1 2" key="1">
    <citation type="submission" date="2024-04" db="EMBL/GenBank/DDBJ databases">
        <title>Flavobacterium sp. DGU11 16S ribosomal RNA gene Genome sequencing and assembly.</title>
        <authorList>
            <person name="Park S."/>
        </authorList>
    </citation>
    <scope>NUCLEOTIDE SEQUENCE [LARGE SCALE GENOMIC DNA]</scope>
    <source>
        <strain evidence="1 2">DGU11</strain>
    </source>
</reference>
<organism evidence="1 2">
    <name type="scientific">Flavobacterium arundinis</name>
    <dbReference type="NCBI Taxonomy" id="3139143"/>
    <lineage>
        <taxon>Bacteria</taxon>
        <taxon>Pseudomonadati</taxon>
        <taxon>Bacteroidota</taxon>
        <taxon>Flavobacteriia</taxon>
        <taxon>Flavobacteriales</taxon>
        <taxon>Flavobacteriaceae</taxon>
        <taxon>Flavobacterium</taxon>
    </lineage>
</organism>